<name>A0ABD6BTC6_9EURY</name>
<feature type="compositionally biased region" description="Pro residues" evidence="1">
    <location>
        <begin position="31"/>
        <end position="41"/>
    </location>
</feature>
<gene>
    <name evidence="2" type="ORF">ACFSAU_12585</name>
</gene>
<protein>
    <submittedName>
        <fullName evidence="2">Uncharacterized protein</fullName>
    </submittedName>
</protein>
<dbReference type="PROSITE" id="PS51257">
    <property type="entry name" value="PROKAR_LIPOPROTEIN"/>
    <property type="match status" value="1"/>
</dbReference>
<dbReference type="EMBL" id="JBHUCZ010000010">
    <property type="protein sequence ID" value="MFD1568326.1"/>
    <property type="molecule type" value="Genomic_DNA"/>
</dbReference>
<dbReference type="Proteomes" id="UP001597139">
    <property type="component" value="Unassembled WGS sequence"/>
</dbReference>
<keyword evidence="3" id="KW-1185">Reference proteome</keyword>
<proteinExistence type="predicted"/>
<reference evidence="2 3" key="1">
    <citation type="journal article" date="2019" name="Int. J. Syst. Evol. Microbiol.">
        <title>The Global Catalogue of Microorganisms (GCM) 10K type strain sequencing project: providing services to taxonomists for standard genome sequencing and annotation.</title>
        <authorList>
            <consortium name="The Broad Institute Genomics Platform"/>
            <consortium name="The Broad Institute Genome Sequencing Center for Infectious Disease"/>
            <person name="Wu L."/>
            <person name="Ma J."/>
        </authorList>
    </citation>
    <scope>NUCLEOTIDE SEQUENCE [LARGE SCALE GENOMIC DNA]</scope>
    <source>
        <strain evidence="2 3">CGMCC 1.12859</strain>
    </source>
</reference>
<evidence type="ECO:0000313" key="2">
    <source>
        <dbReference type="EMBL" id="MFD1568326.1"/>
    </source>
</evidence>
<evidence type="ECO:0000313" key="3">
    <source>
        <dbReference type="Proteomes" id="UP001597139"/>
    </source>
</evidence>
<dbReference type="AlphaFoldDB" id="A0ABD6BTC6"/>
<sequence>MPSRRAVVAGAALMSLSGCLSRAAANTETPTPDPTPGPTATPEPADTPGDLPEGGAGDGDAGQTRLEGTGGPAAVLAGTDDQPALPLAVDVTVTDGVATEEHPPLLTVSVTNTGEGPVAVGEARAAVFQYVTSEGGYLTLLPADGEYDAEPGCWRLDSPVATTMEYRTETLEPGASLSADLELYAAGVEDDACLPVGEHRFGTTITRYTDPEDLAGGEEPIEWGFSLLLE</sequence>
<organism evidence="2 3">
    <name type="scientific">Halolamina litorea</name>
    <dbReference type="NCBI Taxonomy" id="1515593"/>
    <lineage>
        <taxon>Archaea</taxon>
        <taxon>Methanobacteriati</taxon>
        <taxon>Methanobacteriota</taxon>
        <taxon>Stenosarchaea group</taxon>
        <taxon>Halobacteria</taxon>
        <taxon>Halobacteriales</taxon>
        <taxon>Haloferacaceae</taxon>
    </lineage>
</organism>
<feature type="region of interest" description="Disordered" evidence="1">
    <location>
        <begin position="22"/>
        <end position="81"/>
    </location>
</feature>
<accession>A0ABD6BTC6</accession>
<evidence type="ECO:0000256" key="1">
    <source>
        <dbReference type="SAM" id="MobiDB-lite"/>
    </source>
</evidence>
<comment type="caution">
    <text evidence="2">The sequence shown here is derived from an EMBL/GenBank/DDBJ whole genome shotgun (WGS) entry which is preliminary data.</text>
</comment>
<dbReference type="RefSeq" id="WP_267647655.1">
    <property type="nucleotide sequence ID" value="NZ_JANHGR010000002.1"/>
</dbReference>